<keyword evidence="1" id="KW-1133">Transmembrane helix</keyword>
<protein>
    <recommendedName>
        <fullName evidence="4">F1/F0 ATPase, Methanosarcina type, subunit 2</fullName>
    </recommendedName>
</protein>
<dbReference type="InterPro" id="IPR017581">
    <property type="entry name" value="AtpR-like"/>
</dbReference>
<evidence type="ECO:0000313" key="3">
    <source>
        <dbReference type="Proteomes" id="UP000266313"/>
    </source>
</evidence>
<keyword evidence="1" id="KW-0472">Membrane</keyword>
<organism evidence="2 3">
    <name type="scientific">Methylocaldum marinum</name>
    <dbReference type="NCBI Taxonomy" id="1432792"/>
    <lineage>
        <taxon>Bacteria</taxon>
        <taxon>Pseudomonadati</taxon>
        <taxon>Pseudomonadota</taxon>
        <taxon>Gammaproteobacteria</taxon>
        <taxon>Methylococcales</taxon>
        <taxon>Methylococcaceae</taxon>
        <taxon>Methylocaldum</taxon>
    </lineage>
</organism>
<evidence type="ECO:0000313" key="2">
    <source>
        <dbReference type="EMBL" id="BBA32691.1"/>
    </source>
</evidence>
<dbReference type="NCBIfam" id="TIGR03165">
    <property type="entry name" value="F1F0_chp_2"/>
    <property type="match status" value="1"/>
</dbReference>
<sequence>MTEPISESFLLSAFAFLGGGLLGALHFFWLWHATRNLYNARRPALWLLAGSIPRLAVVLCGFYLLSRGDPLRLTAALLGFLLARVIVIRRMRPPAGRGRATLAGDRERSWR</sequence>
<reference evidence="2 3" key="1">
    <citation type="submission" date="2016-12" db="EMBL/GenBank/DDBJ databases">
        <title>Genome sequencing of Methylocaldum marinum.</title>
        <authorList>
            <person name="Takeuchi M."/>
            <person name="Kamagata Y."/>
            <person name="Hiraoka S."/>
            <person name="Oshima K."/>
            <person name="Hattori M."/>
            <person name="Iwasaki W."/>
        </authorList>
    </citation>
    <scope>NUCLEOTIDE SEQUENCE [LARGE SCALE GENOMIC DNA]</scope>
    <source>
        <strain evidence="2 3">S8</strain>
    </source>
</reference>
<dbReference type="KEGG" id="mmai:sS8_0726"/>
<evidence type="ECO:0000256" key="1">
    <source>
        <dbReference type="SAM" id="Phobius"/>
    </source>
</evidence>
<dbReference type="Pfam" id="PF12966">
    <property type="entry name" value="AtpR"/>
    <property type="match status" value="1"/>
</dbReference>
<dbReference type="AlphaFoldDB" id="A0A250KP01"/>
<dbReference type="Proteomes" id="UP000266313">
    <property type="component" value="Chromosome"/>
</dbReference>
<proteinExistence type="predicted"/>
<dbReference type="EMBL" id="AP017928">
    <property type="protein sequence ID" value="BBA32691.1"/>
    <property type="molecule type" value="Genomic_DNA"/>
</dbReference>
<feature type="transmembrane region" description="Helical" evidence="1">
    <location>
        <begin position="44"/>
        <end position="65"/>
    </location>
</feature>
<evidence type="ECO:0008006" key="4">
    <source>
        <dbReference type="Google" id="ProtNLM"/>
    </source>
</evidence>
<keyword evidence="3" id="KW-1185">Reference proteome</keyword>
<keyword evidence="1" id="KW-0812">Transmembrane</keyword>
<feature type="transmembrane region" description="Helical" evidence="1">
    <location>
        <begin position="71"/>
        <end position="87"/>
    </location>
</feature>
<accession>A0A250KP01</accession>
<dbReference type="RefSeq" id="WP_119628437.1">
    <property type="nucleotide sequence ID" value="NZ_AP017928.1"/>
</dbReference>
<feature type="transmembrane region" description="Helical" evidence="1">
    <location>
        <begin position="12"/>
        <end position="32"/>
    </location>
</feature>
<name>A0A250KP01_9GAMM</name>
<gene>
    <name evidence="2" type="ORF">sS8_0726</name>
</gene>